<dbReference type="Pfam" id="PF12762">
    <property type="entry name" value="DDE_Tnp_IS1595"/>
    <property type="match status" value="1"/>
</dbReference>
<reference evidence="2 4" key="1">
    <citation type="submission" date="2016-03" db="EMBL/GenBank/DDBJ databases">
        <title>Cyphomyrmex costatus WGS genome.</title>
        <authorList>
            <person name="Nygaard S."/>
            <person name="Hu H."/>
            <person name="Boomsma J."/>
            <person name="Zhang G."/>
        </authorList>
    </citation>
    <scope>NUCLEOTIDE SEQUENCE [LARGE SCALE GENOMIC DNA]</scope>
    <source>
        <strain evidence="2">MS0001</strain>
        <tissue evidence="2">Whole body</tissue>
    </source>
</reference>
<evidence type="ECO:0000313" key="2">
    <source>
        <dbReference type="EMBL" id="KYN00044.1"/>
    </source>
</evidence>
<evidence type="ECO:0000259" key="1">
    <source>
        <dbReference type="SMART" id="SM01126"/>
    </source>
</evidence>
<feature type="domain" description="ISXO2-like transposase" evidence="1">
    <location>
        <begin position="140"/>
        <end position="238"/>
    </location>
</feature>
<dbReference type="EMBL" id="KQ977760">
    <property type="protein sequence ID" value="KYN00044.1"/>
    <property type="molecule type" value="Genomic_DNA"/>
</dbReference>
<name>A0A151IFW9_9HYME</name>
<protein>
    <recommendedName>
        <fullName evidence="1">ISXO2-like transposase domain-containing protein</fullName>
    </recommendedName>
</protein>
<dbReference type="SMART" id="SM01126">
    <property type="entry name" value="DDE_Tnp_IS1595"/>
    <property type="match status" value="1"/>
</dbReference>
<dbReference type="STRING" id="456900.A0A151IFW9"/>
<evidence type="ECO:0000313" key="3">
    <source>
        <dbReference type="EMBL" id="KYN06417.1"/>
    </source>
</evidence>
<dbReference type="EMBL" id="KQ977005">
    <property type="protein sequence ID" value="KYN06417.1"/>
    <property type="molecule type" value="Genomic_DNA"/>
</dbReference>
<dbReference type="Proteomes" id="UP000078542">
    <property type="component" value="Unassembled WGS sequence"/>
</dbReference>
<sequence length="245" mass="28637">MQLFDFIQLVAKKIDLVNFLILRGVLPETINCEKCGNELYIDKETLLFRCRKRYFSSNAKKKRIRKQCDFHKSCKVGSWFSNSNLEIDKICKIVACFLMLRPPRQEFLEEELGVSSHTVVDWFSFCREVCAYWTDKQSEKLGGPGRTVEIDEAKIGHRKYNRGRLVKGNWIFGGFERESKKVFIMPVEDRSEKTLLACIKQWIMPGTTIISDCWKSYNCLNSEGFQHLTVNHTYNFVDPDTGKKF</sequence>
<gene>
    <name evidence="3" type="ORF">ALC62_02638</name>
    <name evidence="2" type="ORF">ALC62_09189</name>
</gene>
<dbReference type="PANTHER" id="PTHR47163">
    <property type="entry name" value="DDE_TNP_IS1595 DOMAIN-CONTAINING PROTEIN"/>
    <property type="match status" value="1"/>
</dbReference>
<dbReference type="InterPro" id="IPR024445">
    <property type="entry name" value="Tnp_ISXO2-like"/>
</dbReference>
<accession>A0A151IFW9</accession>
<evidence type="ECO:0000313" key="4">
    <source>
        <dbReference type="Proteomes" id="UP000078542"/>
    </source>
</evidence>
<organism evidence="2 4">
    <name type="scientific">Cyphomyrmex costatus</name>
    <dbReference type="NCBI Taxonomy" id="456900"/>
    <lineage>
        <taxon>Eukaryota</taxon>
        <taxon>Metazoa</taxon>
        <taxon>Ecdysozoa</taxon>
        <taxon>Arthropoda</taxon>
        <taxon>Hexapoda</taxon>
        <taxon>Insecta</taxon>
        <taxon>Pterygota</taxon>
        <taxon>Neoptera</taxon>
        <taxon>Endopterygota</taxon>
        <taxon>Hymenoptera</taxon>
        <taxon>Apocrita</taxon>
        <taxon>Aculeata</taxon>
        <taxon>Formicoidea</taxon>
        <taxon>Formicidae</taxon>
        <taxon>Myrmicinae</taxon>
        <taxon>Cyphomyrmex</taxon>
    </lineage>
</organism>
<dbReference type="AlphaFoldDB" id="A0A151IFW9"/>
<keyword evidence="4" id="KW-1185">Reference proteome</keyword>
<dbReference type="PANTHER" id="PTHR47163:SF2">
    <property type="entry name" value="SI:DKEY-17M8.2"/>
    <property type="match status" value="1"/>
</dbReference>
<dbReference type="InterPro" id="IPR053164">
    <property type="entry name" value="IS1016-like_transposase"/>
</dbReference>
<proteinExistence type="predicted"/>